<dbReference type="CDD" id="cd01949">
    <property type="entry name" value="GGDEF"/>
    <property type="match status" value="1"/>
</dbReference>
<evidence type="ECO:0000259" key="2">
    <source>
        <dbReference type="PROSITE" id="PS50887"/>
    </source>
</evidence>
<dbReference type="EMBL" id="CP016312">
    <property type="protein sequence ID" value="APD08612.1"/>
    <property type="molecule type" value="Genomic_DNA"/>
</dbReference>
<dbReference type="SMART" id="SM00052">
    <property type="entry name" value="EAL"/>
    <property type="match status" value="1"/>
</dbReference>
<organism evidence="3 4">
    <name type="scientific">Thermus brockianus</name>
    <dbReference type="NCBI Taxonomy" id="56956"/>
    <lineage>
        <taxon>Bacteria</taxon>
        <taxon>Thermotogati</taxon>
        <taxon>Deinococcota</taxon>
        <taxon>Deinococci</taxon>
        <taxon>Thermales</taxon>
        <taxon>Thermaceae</taxon>
        <taxon>Thermus</taxon>
    </lineage>
</organism>
<dbReference type="SMART" id="SM00267">
    <property type="entry name" value="GGDEF"/>
    <property type="match status" value="1"/>
</dbReference>
<dbReference type="PROSITE" id="PS50883">
    <property type="entry name" value="EAL"/>
    <property type="match status" value="1"/>
</dbReference>
<dbReference type="InterPro" id="IPR029787">
    <property type="entry name" value="Nucleotide_cyclase"/>
</dbReference>
<dbReference type="Gene3D" id="3.30.70.270">
    <property type="match status" value="1"/>
</dbReference>
<dbReference type="PANTHER" id="PTHR44757:SF2">
    <property type="entry name" value="BIOFILM ARCHITECTURE MAINTENANCE PROTEIN MBAA"/>
    <property type="match status" value="1"/>
</dbReference>
<dbReference type="Pfam" id="PF01590">
    <property type="entry name" value="GAF"/>
    <property type="match status" value="1"/>
</dbReference>
<dbReference type="SMART" id="SM00065">
    <property type="entry name" value="GAF"/>
    <property type="match status" value="2"/>
</dbReference>
<dbReference type="Proteomes" id="UP000182993">
    <property type="component" value="Chromosome"/>
</dbReference>
<evidence type="ECO:0000313" key="3">
    <source>
        <dbReference type="EMBL" id="APD08612.1"/>
    </source>
</evidence>
<evidence type="ECO:0000313" key="4">
    <source>
        <dbReference type="Proteomes" id="UP000182993"/>
    </source>
</evidence>
<dbReference type="SUPFAM" id="SSF55073">
    <property type="entry name" value="Nucleotide cyclase"/>
    <property type="match status" value="1"/>
</dbReference>
<dbReference type="InterPro" id="IPR003018">
    <property type="entry name" value="GAF"/>
</dbReference>
<dbReference type="InterPro" id="IPR043128">
    <property type="entry name" value="Rev_trsase/Diguanyl_cyclase"/>
</dbReference>
<feature type="domain" description="EAL" evidence="1">
    <location>
        <begin position="615"/>
        <end position="859"/>
    </location>
</feature>
<evidence type="ECO:0000259" key="1">
    <source>
        <dbReference type="PROSITE" id="PS50883"/>
    </source>
</evidence>
<accession>A0A1J0LRI3</accession>
<dbReference type="PROSITE" id="PS50887">
    <property type="entry name" value="GGDEF"/>
    <property type="match status" value="1"/>
</dbReference>
<dbReference type="InterPro" id="IPR029016">
    <property type="entry name" value="GAF-like_dom_sf"/>
</dbReference>
<dbReference type="RefSeq" id="WP_071676446.1">
    <property type="nucleotide sequence ID" value="NZ_CP016312.1"/>
</dbReference>
<gene>
    <name evidence="3" type="ORF">A0O31_00402</name>
</gene>
<feature type="domain" description="GGDEF" evidence="2">
    <location>
        <begin position="474"/>
        <end position="606"/>
    </location>
</feature>
<dbReference type="NCBIfam" id="TIGR00254">
    <property type="entry name" value="GGDEF"/>
    <property type="match status" value="1"/>
</dbReference>
<name>A0A1J0LRI3_THEBO</name>
<dbReference type="CDD" id="cd01948">
    <property type="entry name" value="EAL"/>
    <property type="match status" value="1"/>
</dbReference>
<dbReference type="Pfam" id="PF13185">
    <property type="entry name" value="GAF_2"/>
    <property type="match status" value="1"/>
</dbReference>
<dbReference type="InterPro" id="IPR035919">
    <property type="entry name" value="EAL_sf"/>
</dbReference>
<dbReference type="OrthoDB" id="2624050at2"/>
<dbReference type="InterPro" id="IPR001633">
    <property type="entry name" value="EAL_dom"/>
</dbReference>
<dbReference type="AlphaFoldDB" id="A0A1J0LRI3"/>
<reference evidence="4" key="1">
    <citation type="submission" date="2016-06" db="EMBL/GenBank/DDBJ databases">
        <title>Whole genome sequencing of Thermus brockianus strain GE-1.</title>
        <authorList>
            <person name="Schaefers C."/>
            <person name="Blank S."/>
            <person name="Wiebusch S."/>
            <person name="Elleuche S."/>
            <person name="Antranikian G."/>
        </authorList>
    </citation>
    <scope>NUCLEOTIDE SEQUENCE [LARGE SCALE GENOMIC DNA]</scope>
    <source>
        <strain evidence="4">GE-1</strain>
    </source>
</reference>
<dbReference type="STRING" id="56956.A0O31_00402"/>
<sequence>MRLLGGSLTQLLLPLLRKGLPGLPESLKNVAQLLKAHRAYLFRLEERQGIWYASQLAEWAKEDVEPQIQNPALQNLPMVESGYGRWLARFLADRSVGGPVATFPEKERPLLEAQAIQSLLVVPIFVEGRLWGFLGVDDCARERAFTREEEATLRALAGVLAQTLELWERTRWLQLLVELSPFYLARFSPEGRLLYANPALKGAFPQGLSLPLSEALAQPGRPFTHLSRKERVVEWTLLGVPGPGKEALEVLALGVDVTEREEAQAREARWNAFRRNLLRVYETLMAESLSDSIFGLILDAALDTIPSAQAGSVTVLMEDGCYHFVAAQGYDLEALRQVCLRPEEPLSLTGHREAQVFTWQDLMRFNARLDPQRRRVMEEAGRVRDIKAILSVPVFLAGERKAFLYLDNFESADAFTPLDLELAQAFASQLGLLLRRLELEGALQHLAYHDPLTGLPNRLFFLEKLAQALQEEPESLALLYLDLDGLKLVNDLDGHAAGDEALRVVAARLRATLRPRDLVARQGGDEFLVLLTHLKNPEEAVAVAERLLEVVRLPIPLRERVYHLTTSIGLALGERGLGPGELLQRADLALYRAKGEGKDRLAFFESHLQEALRREMHLLEALRHDLEREKGLWLAYQPIVDLKTGKPVALEALLRWRLASPGEFIPLAERHRLMASLGQFVLRRACQEQPRHGLPVHVNVSPHELLDPHYPAHVAQILEETGCAPENLVLEVTESTLIPDERGREATGSLQILRRLGVRVFLDDFGSGHSSLERLAQLPVDGLKLGQAFTQALGSPPDPQSPAARVVAAVLALAKTLGLQAVAEGVEDEHVLAYLKALGFRLGQGYLLGKPTPLYSEEE</sequence>
<dbReference type="InterPro" id="IPR000160">
    <property type="entry name" value="GGDEF_dom"/>
</dbReference>
<dbReference type="Gene3D" id="3.30.450.40">
    <property type="match status" value="2"/>
</dbReference>
<dbReference type="PANTHER" id="PTHR44757">
    <property type="entry name" value="DIGUANYLATE CYCLASE DGCP"/>
    <property type="match status" value="1"/>
</dbReference>
<dbReference type="Pfam" id="PF00990">
    <property type="entry name" value="GGDEF"/>
    <property type="match status" value="1"/>
</dbReference>
<dbReference type="SUPFAM" id="SSF55781">
    <property type="entry name" value="GAF domain-like"/>
    <property type="match status" value="2"/>
</dbReference>
<dbReference type="Gene3D" id="3.20.20.450">
    <property type="entry name" value="EAL domain"/>
    <property type="match status" value="1"/>
</dbReference>
<dbReference type="InterPro" id="IPR052155">
    <property type="entry name" value="Biofilm_reg_signaling"/>
</dbReference>
<dbReference type="SUPFAM" id="SSF141868">
    <property type="entry name" value="EAL domain-like"/>
    <property type="match status" value="1"/>
</dbReference>
<dbReference type="Pfam" id="PF00563">
    <property type="entry name" value="EAL"/>
    <property type="match status" value="1"/>
</dbReference>
<dbReference type="KEGG" id="tbc:A0O31_00402"/>
<protein>
    <submittedName>
        <fullName evidence="3">GGDEF domain-containing protein</fullName>
    </submittedName>
</protein>
<proteinExistence type="predicted"/>